<comment type="subcellular location">
    <subcellularLocation>
        <location evidence="1">Membrane</location>
        <topology evidence="1">Single-pass type I membrane protein</topology>
    </subcellularLocation>
</comment>
<dbReference type="FunFam" id="2.10.70.80:FF:000001">
    <property type="entry name" value="Sortilin-related VPS10 domain-containing receptor 1"/>
    <property type="match status" value="1"/>
</dbReference>
<comment type="similarity">
    <text evidence="2">Belongs to the VPS10-related sortilin family. SORCS subfamily.</text>
</comment>
<keyword evidence="4 11" id="KW-0732">Signal</keyword>
<dbReference type="Gene3D" id="2.60.40.10">
    <property type="entry name" value="Immunoglobulins"/>
    <property type="match status" value="1"/>
</dbReference>
<dbReference type="SUPFAM" id="SSF110296">
    <property type="entry name" value="Oligoxyloglucan reducing end-specific cellobiohydrolase"/>
    <property type="match status" value="1"/>
</dbReference>
<reference evidence="13" key="2">
    <citation type="submission" date="2025-09" db="UniProtKB">
        <authorList>
            <consortium name="Ensembl"/>
        </authorList>
    </citation>
    <scope>IDENTIFICATION</scope>
</reference>
<evidence type="ECO:0000256" key="9">
    <source>
        <dbReference type="SAM" id="MobiDB-lite"/>
    </source>
</evidence>
<dbReference type="InterPro" id="IPR013783">
    <property type="entry name" value="Ig-like_fold"/>
</dbReference>
<evidence type="ECO:0000313" key="13">
    <source>
        <dbReference type="Ensembl" id="ENSCCRP00010012306.1"/>
    </source>
</evidence>
<keyword evidence="14" id="KW-1185">Reference proteome</keyword>
<dbReference type="Pfam" id="PF15901">
    <property type="entry name" value="Sortilin_C"/>
    <property type="match status" value="1"/>
</dbReference>
<evidence type="ECO:0000256" key="5">
    <source>
        <dbReference type="ARBA" id="ARBA00022737"/>
    </source>
</evidence>
<dbReference type="Proteomes" id="UP000694427">
    <property type="component" value="Unplaced"/>
</dbReference>
<feature type="compositionally biased region" description="Basic and acidic residues" evidence="9">
    <location>
        <begin position="98"/>
        <end position="111"/>
    </location>
</feature>
<dbReference type="FunFam" id="2.60.40.10:FF:000083">
    <property type="entry name" value="Sortilin-related VPS10 domain containing receptor 2"/>
    <property type="match status" value="1"/>
</dbReference>
<proteinExistence type="inferred from homology"/>
<name>A0A8C1GQP2_CYPCA</name>
<evidence type="ECO:0000256" key="8">
    <source>
        <dbReference type="ARBA" id="ARBA00023180"/>
    </source>
</evidence>
<dbReference type="Pfam" id="PF15902">
    <property type="entry name" value="Sortilin-Vps10"/>
    <property type="match status" value="1"/>
</dbReference>
<protein>
    <submittedName>
        <fullName evidence="13">Sortilin related VPS10 domain containing receptor 3b</fullName>
    </submittedName>
</protein>
<accession>A0A8C1GQP2</accession>
<dbReference type="Ensembl" id="ENSCCRT00010013400.1">
    <property type="protein sequence ID" value="ENSCCRP00010012306.1"/>
    <property type="gene ID" value="ENSCCRG00010004790.1"/>
</dbReference>
<dbReference type="SUPFAM" id="SSF49299">
    <property type="entry name" value="PKD domain"/>
    <property type="match status" value="2"/>
</dbReference>
<evidence type="ECO:0000256" key="10">
    <source>
        <dbReference type="SAM" id="Phobius"/>
    </source>
</evidence>
<dbReference type="SMART" id="SM00602">
    <property type="entry name" value="VPS10"/>
    <property type="match status" value="1"/>
</dbReference>
<dbReference type="InterPro" id="IPR000601">
    <property type="entry name" value="PKD_dom"/>
</dbReference>
<keyword evidence="6 10" id="KW-1133">Transmembrane helix</keyword>
<feature type="domain" description="PKD" evidence="12">
    <location>
        <begin position="849"/>
        <end position="893"/>
    </location>
</feature>
<dbReference type="Pfam" id="PF00801">
    <property type="entry name" value="PKD"/>
    <property type="match status" value="1"/>
</dbReference>
<dbReference type="PROSITE" id="PS50093">
    <property type="entry name" value="PKD"/>
    <property type="match status" value="1"/>
</dbReference>
<dbReference type="InterPro" id="IPR050310">
    <property type="entry name" value="VPS10-sortilin"/>
</dbReference>
<dbReference type="InterPro" id="IPR035986">
    <property type="entry name" value="PKD_dom_sf"/>
</dbReference>
<feature type="signal peptide" evidence="11">
    <location>
        <begin position="1"/>
        <end position="32"/>
    </location>
</feature>
<dbReference type="InterPro" id="IPR015943">
    <property type="entry name" value="WD40/YVTN_repeat-like_dom_sf"/>
</dbReference>
<evidence type="ECO:0000256" key="6">
    <source>
        <dbReference type="ARBA" id="ARBA00022989"/>
    </source>
</evidence>
<organism evidence="13 14">
    <name type="scientific">Cyprinus carpio</name>
    <name type="common">Common carp</name>
    <dbReference type="NCBI Taxonomy" id="7962"/>
    <lineage>
        <taxon>Eukaryota</taxon>
        <taxon>Metazoa</taxon>
        <taxon>Chordata</taxon>
        <taxon>Craniata</taxon>
        <taxon>Vertebrata</taxon>
        <taxon>Euteleostomi</taxon>
        <taxon>Actinopterygii</taxon>
        <taxon>Neopterygii</taxon>
        <taxon>Teleostei</taxon>
        <taxon>Ostariophysi</taxon>
        <taxon>Cypriniformes</taxon>
        <taxon>Cyprinidae</taxon>
        <taxon>Cyprininae</taxon>
        <taxon>Cyprinus</taxon>
    </lineage>
</organism>
<dbReference type="PANTHER" id="PTHR12106">
    <property type="entry name" value="SORTILIN RELATED"/>
    <property type="match status" value="1"/>
</dbReference>
<dbReference type="InterPro" id="IPR031778">
    <property type="entry name" value="Sortilin_N"/>
</dbReference>
<evidence type="ECO:0000256" key="7">
    <source>
        <dbReference type="ARBA" id="ARBA00023136"/>
    </source>
</evidence>
<sequence>MIKTKNVLGFESSWTYWTLFFLCALVPLPVRAEITCASCFAPIRRAAFVSRDFGSAPDGSTDKNWKWRLDGAQLSPEAHEKSPSVSWIEKLQNANISRAERTSPAEEKDGKVYPTSSPEEPKVNRREKRSLFPPESAAGSRFEFRRTGGVDGTGKSPRQNEPHLITSTFALSADSAHNQAMVLWSGPNSSVILILTKLFDFNLGTVTESSLWRSVDFGTTYEKLTDKVMIRTMLSYLYVCPTNKRKILILSDPEVESSLLISSDEGATFQKFNINFYIMSLLFHPTQENWILAYSHDQRLYSSVDFGKKWILVHERVTPGRFYWYESLSLSLSLSLSHTHTHTHTHTHRWKMQYITCRAQKCSEEGRQYPFSGRIDTNSLVVQDQYIFLQLTTAGRTMYFVSYQRGPFRTIQLPKYCLPKDMHIVSTDEGQVLAAVQEWNENDTYSLYISDTPGVYFTRSLPNLHTFRSLTGNLIVDVYKVAGVSGLIIANKKEDSQMRTYITYNKGQTWSLLQPPVKDTTGHDINCNLPSCSLHLLLQMSENPYTPDTISTKHSAPGIIVATGNIGPELSFSNTGMFISSDAGNTWRKIFEEEHGVWFLDHGGALLAVTQSAVPTRHLWISLDEGRKWDKLSFSSTPLFVDGVLMTPETENHIITFFGHFNYHSDWQLIKIDYSSLFGRKCTDGDFQTWHLHNKGEVCVMGERQVYMKRKPGTRCTLGREYSRVVSAEPCICTLYDFECDYGFERQASGKCAPAFWYNVNLPAHTCSHGQHYRNSTGYRQVLLNNCREGLKDTLSPKMQQCKPIAPNGLQLSTINSQLTAVLGTNITFRVALQNVSQQVHRHTNLHVDFGDGISVSYSNISRLGDSITHMYRVAGIFRVTARAQNSQGSDSSFLYLHITSPVERIFLSAPVVVIRGNEANLTAVLWPSQPRTATFYWWFSNSTEPLITLEGSISYTFTREGPNSVTVQVSTGGTVLQDVKIITVKDFFRSLLLSFSPNLEEHNPSIAEWRQDVGRVVRATLSQVCGFPEDQMLVSVFPGSPTAAELFILPKTNQSEFRSHTEEQLDKMSEVFMNALNQNLIHFDLKPDTRVTVSVSQLTLDFNQCSLMTQNAYTKCTALLLSVVIGLILHCCLWLSYISPFHSVIPVNCHKITRTTLPVNSKMHCSQRQ</sequence>
<dbReference type="InterPro" id="IPR031777">
    <property type="entry name" value="Sortilin_C"/>
</dbReference>
<reference evidence="13" key="1">
    <citation type="submission" date="2025-08" db="UniProtKB">
        <authorList>
            <consortium name="Ensembl"/>
        </authorList>
    </citation>
    <scope>IDENTIFICATION</scope>
</reference>
<feature type="region of interest" description="Disordered" evidence="9">
    <location>
        <begin position="97"/>
        <end position="133"/>
    </location>
</feature>
<dbReference type="Gene3D" id="2.130.10.10">
    <property type="entry name" value="YVTN repeat-like/Quinoprotein amine dehydrogenase"/>
    <property type="match status" value="1"/>
</dbReference>
<evidence type="ECO:0000313" key="14">
    <source>
        <dbReference type="Proteomes" id="UP000694427"/>
    </source>
</evidence>
<evidence type="ECO:0000256" key="2">
    <source>
        <dbReference type="ARBA" id="ARBA00010818"/>
    </source>
</evidence>
<dbReference type="Gene3D" id="3.30.60.270">
    <property type="match status" value="1"/>
</dbReference>
<evidence type="ECO:0000259" key="12">
    <source>
        <dbReference type="PROSITE" id="PS50093"/>
    </source>
</evidence>
<dbReference type="InterPro" id="IPR006581">
    <property type="entry name" value="VPS10"/>
</dbReference>
<evidence type="ECO:0000256" key="1">
    <source>
        <dbReference type="ARBA" id="ARBA00004479"/>
    </source>
</evidence>
<dbReference type="GO" id="GO:0016020">
    <property type="term" value="C:membrane"/>
    <property type="evidence" value="ECO:0007669"/>
    <property type="project" value="UniProtKB-SubCell"/>
</dbReference>
<keyword evidence="5" id="KW-0677">Repeat</keyword>
<evidence type="ECO:0000256" key="11">
    <source>
        <dbReference type="SAM" id="SignalP"/>
    </source>
</evidence>
<keyword evidence="8" id="KW-0325">Glycoprotein</keyword>
<keyword evidence="3 10" id="KW-0812">Transmembrane</keyword>
<evidence type="ECO:0000256" key="3">
    <source>
        <dbReference type="ARBA" id="ARBA00022692"/>
    </source>
</evidence>
<evidence type="ECO:0000256" key="4">
    <source>
        <dbReference type="ARBA" id="ARBA00022729"/>
    </source>
</evidence>
<dbReference type="Gene3D" id="2.10.70.80">
    <property type="match status" value="1"/>
</dbReference>
<dbReference type="AlphaFoldDB" id="A0A8C1GQP2"/>
<keyword evidence="7 10" id="KW-0472">Membrane</keyword>
<feature type="chain" id="PRO_5034753420" evidence="11">
    <location>
        <begin position="33"/>
        <end position="1170"/>
    </location>
</feature>
<feature type="transmembrane region" description="Helical" evidence="10">
    <location>
        <begin position="1119"/>
        <end position="1139"/>
    </location>
</feature>
<dbReference type="PANTHER" id="PTHR12106:SF10">
    <property type="entry name" value="VPS10 DOMAIN-CONTAINING RECEPTOR SORCS3"/>
    <property type="match status" value="1"/>
</dbReference>